<dbReference type="SUPFAM" id="SSF55120">
    <property type="entry name" value="Pseudouridine synthase"/>
    <property type="match status" value="1"/>
</dbReference>
<dbReference type="AlphaFoldDB" id="A0A383DX44"/>
<gene>
    <name evidence="1" type="ORF">METZ01_LOCUS501773</name>
</gene>
<accession>A0A383DX44</accession>
<dbReference type="GO" id="GO:0009982">
    <property type="term" value="F:pseudouridine synthase activity"/>
    <property type="evidence" value="ECO:0007669"/>
    <property type="project" value="InterPro"/>
</dbReference>
<dbReference type="GO" id="GO:0003723">
    <property type="term" value="F:RNA binding"/>
    <property type="evidence" value="ECO:0007669"/>
    <property type="project" value="InterPro"/>
</dbReference>
<reference evidence="1" key="1">
    <citation type="submission" date="2018-05" db="EMBL/GenBank/DDBJ databases">
        <authorList>
            <person name="Lanie J.A."/>
            <person name="Ng W.-L."/>
            <person name="Kazmierczak K.M."/>
            <person name="Andrzejewski T.M."/>
            <person name="Davidsen T.M."/>
            <person name="Wayne K.J."/>
            <person name="Tettelin H."/>
            <person name="Glass J.I."/>
            <person name="Rusch D."/>
            <person name="Podicherti R."/>
            <person name="Tsui H.-C.T."/>
            <person name="Winkler M.E."/>
        </authorList>
    </citation>
    <scope>NUCLEOTIDE SEQUENCE</scope>
</reference>
<organism evidence="1">
    <name type="scientific">marine metagenome</name>
    <dbReference type="NCBI Taxonomy" id="408172"/>
    <lineage>
        <taxon>unclassified sequences</taxon>
        <taxon>metagenomes</taxon>
        <taxon>ecological metagenomes</taxon>
    </lineage>
</organism>
<protein>
    <recommendedName>
        <fullName evidence="2">Pseudouridine synthase RsuA/RluA-like domain-containing protein</fullName>
    </recommendedName>
</protein>
<evidence type="ECO:0000313" key="1">
    <source>
        <dbReference type="EMBL" id="SVE48919.1"/>
    </source>
</evidence>
<dbReference type="Gene3D" id="3.30.2350.10">
    <property type="entry name" value="Pseudouridine synthase"/>
    <property type="match status" value="1"/>
</dbReference>
<name>A0A383DX44_9ZZZZ</name>
<evidence type="ECO:0008006" key="2">
    <source>
        <dbReference type="Google" id="ProtNLM"/>
    </source>
</evidence>
<proteinExistence type="predicted"/>
<dbReference type="InterPro" id="IPR020103">
    <property type="entry name" value="PsdUridine_synth_cat_dom_sf"/>
</dbReference>
<feature type="non-terminal residue" evidence="1">
    <location>
        <position position="74"/>
    </location>
</feature>
<sequence length="74" mass="8366">MKDKITIILPELESTDLKPLNQSLDIKYENKDLIIINKPSGIVIHPSKGHKNDTIINALIGMKIKFEPYLGKPK</sequence>
<dbReference type="EMBL" id="UINC01220835">
    <property type="protein sequence ID" value="SVE48919.1"/>
    <property type="molecule type" value="Genomic_DNA"/>
</dbReference>
<dbReference type="GO" id="GO:0001522">
    <property type="term" value="P:pseudouridine synthesis"/>
    <property type="evidence" value="ECO:0007669"/>
    <property type="project" value="InterPro"/>
</dbReference>